<feature type="domain" description="Sushi" evidence="8">
    <location>
        <begin position="292"/>
        <end position="356"/>
    </location>
</feature>
<keyword evidence="4 5" id="KW-1015">Disulfide bond</keyword>
<dbReference type="Gene3D" id="2.10.70.10">
    <property type="entry name" value="Complement Module, domain 1"/>
    <property type="match status" value="4"/>
</dbReference>
<evidence type="ECO:0000313" key="9">
    <source>
        <dbReference type="Ensembl" id="ENSLLTP00000012090.1"/>
    </source>
</evidence>
<accession>A0A8C5S2I5</accession>
<evidence type="ECO:0000256" key="4">
    <source>
        <dbReference type="ARBA" id="ARBA00023157"/>
    </source>
</evidence>
<feature type="domain" description="Sushi" evidence="8">
    <location>
        <begin position="357"/>
        <end position="416"/>
    </location>
</feature>
<comment type="caution">
    <text evidence="5">Lacks conserved residue(s) required for the propagation of feature annotation.</text>
</comment>
<feature type="disulfide bond" evidence="5">
    <location>
        <begin position="294"/>
        <end position="337"/>
    </location>
</feature>
<dbReference type="Pfam" id="PF00084">
    <property type="entry name" value="Sushi"/>
    <property type="match status" value="4"/>
</dbReference>
<feature type="domain" description="Sushi" evidence="8">
    <location>
        <begin position="231"/>
        <end position="291"/>
    </location>
</feature>
<feature type="compositionally biased region" description="Basic and acidic residues" evidence="6">
    <location>
        <begin position="525"/>
        <end position="536"/>
    </location>
</feature>
<keyword evidence="7" id="KW-0472">Membrane</keyword>
<keyword evidence="1 5" id="KW-0768">Sushi</keyword>
<keyword evidence="10" id="KW-1185">Reference proteome</keyword>
<keyword evidence="3" id="KW-0677">Repeat</keyword>
<feature type="region of interest" description="Disordered" evidence="6">
    <location>
        <begin position="418"/>
        <end position="437"/>
    </location>
</feature>
<dbReference type="SMART" id="SM00032">
    <property type="entry name" value="CCP"/>
    <property type="match status" value="4"/>
</dbReference>
<dbReference type="InterPro" id="IPR035976">
    <property type="entry name" value="Sushi/SCR/CCP_sf"/>
</dbReference>
<reference evidence="9" key="2">
    <citation type="submission" date="2025-09" db="UniProtKB">
        <authorList>
            <consortium name="Ensembl"/>
        </authorList>
    </citation>
    <scope>IDENTIFICATION</scope>
</reference>
<feature type="disulfide bond" evidence="5">
    <location>
        <begin position="387"/>
        <end position="414"/>
    </location>
</feature>
<name>A0A8C5S2I5_LATLA</name>
<organism evidence="9 10">
    <name type="scientific">Laticauda laticaudata</name>
    <name type="common">Blue-ringed sea krait</name>
    <name type="synonym">Blue-lipped sea krait</name>
    <dbReference type="NCBI Taxonomy" id="8630"/>
    <lineage>
        <taxon>Eukaryota</taxon>
        <taxon>Metazoa</taxon>
        <taxon>Chordata</taxon>
        <taxon>Craniata</taxon>
        <taxon>Vertebrata</taxon>
        <taxon>Euteleostomi</taxon>
        <taxon>Lepidosauria</taxon>
        <taxon>Squamata</taxon>
        <taxon>Bifurcata</taxon>
        <taxon>Unidentata</taxon>
        <taxon>Episquamata</taxon>
        <taxon>Toxicofera</taxon>
        <taxon>Serpentes</taxon>
        <taxon>Colubroidea</taxon>
        <taxon>Elapidae</taxon>
        <taxon>Laticaudinae</taxon>
        <taxon>Laticauda</taxon>
    </lineage>
</organism>
<feature type="region of interest" description="Disordered" evidence="6">
    <location>
        <begin position="515"/>
        <end position="560"/>
    </location>
</feature>
<dbReference type="AlphaFoldDB" id="A0A8C5S2I5"/>
<feature type="compositionally biased region" description="Polar residues" evidence="6">
    <location>
        <begin position="418"/>
        <end position="429"/>
    </location>
</feature>
<evidence type="ECO:0000256" key="1">
    <source>
        <dbReference type="ARBA" id="ARBA00022659"/>
    </source>
</evidence>
<dbReference type="SUPFAM" id="SSF57535">
    <property type="entry name" value="Complement control module/SCR domain"/>
    <property type="match status" value="4"/>
</dbReference>
<proteinExistence type="predicted"/>
<keyword evidence="7" id="KW-1133">Transmembrane helix</keyword>
<sequence length="560" mass="60958">MAVSLIGKRKSSDPGESVRRFDRTELYSGIFLEDSESHKKVTVERGSLGRILMVSSNQAGEKGSRDLNGPTAAGLCCIGPGDQKPPSRRLKWSCDRGLSERPGPWRIEDVTWPAFLPVGYHLLQHFSGSEDVSPDSLGIPMGLSSCSNGVPTVVLVLLFLFSTVLCDCPTPTLPPKSTPRGSEALKDSYHTGTVLRLVCISGYEFIPRAHPHLKCSPDGTWTEVTELCQGKQCPVPHLENGKIVESDDLRLGETVTLGCNPGYRMVGESTLRCVLRGGEVRWHRDLPFCEQIPCSRPATISNGRYDADSTDSYFVGSSVIYRCDADYSLIGNSTITCRVAADGKNGKWNSPPECRKVKCAKPSIPNGRLGTVYKPNYTYGDRVTLECNPGYTLVGDSWIRCDADNTWKPSLPRCDKTGATTKATTRSSLSVPPDTPVPVPSIVPPTVVVPPEVDETTFIPMYPTQRETIPMVESGSGSASGSGKIVGIIFGIIFGLIVLVALIFAAVRWWNQRKANAPDNSQLASEKEKTMGDRSPQKFRSKTSGTVQHFSALELKTETP</sequence>
<dbReference type="GeneTree" id="ENSGT00940000164219"/>
<feature type="transmembrane region" description="Helical" evidence="7">
    <location>
        <begin position="485"/>
        <end position="507"/>
    </location>
</feature>
<evidence type="ECO:0000256" key="2">
    <source>
        <dbReference type="ARBA" id="ARBA00022729"/>
    </source>
</evidence>
<dbReference type="PANTHER" id="PTHR45656">
    <property type="entry name" value="PROTEIN CBR-CLEC-78"/>
    <property type="match status" value="1"/>
</dbReference>
<dbReference type="Ensembl" id="ENSLLTT00000012563.1">
    <property type="protein sequence ID" value="ENSLLTP00000012090.1"/>
    <property type="gene ID" value="ENSLLTG00000009271.1"/>
</dbReference>
<dbReference type="PANTHER" id="PTHR45656:SF4">
    <property type="entry name" value="PROTEIN CBR-CLEC-78"/>
    <property type="match status" value="1"/>
</dbReference>
<protein>
    <recommendedName>
        <fullName evidence="8">Sushi domain-containing protein</fullName>
    </recommendedName>
</protein>
<dbReference type="Proteomes" id="UP000694406">
    <property type="component" value="Unplaced"/>
</dbReference>
<feature type="domain" description="Sushi" evidence="8">
    <location>
        <begin position="166"/>
        <end position="230"/>
    </location>
</feature>
<dbReference type="InterPro" id="IPR051277">
    <property type="entry name" value="SEZ6_CSMD_C4BPB_Regulators"/>
</dbReference>
<evidence type="ECO:0000256" key="3">
    <source>
        <dbReference type="ARBA" id="ARBA00022737"/>
    </source>
</evidence>
<reference evidence="9" key="1">
    <citation type="submission" date="2025-08" db="UniProtKB">
        <authorList>
            <consortium name="Ensembl"/>
        </authorList>
    </citation>
    <scope>IDENTIFICATION</scope>
</reference>
<evidence type="ECO:0000256" key="5">
    <source>
        <dbReference type="PROSITE-ProRule" id="PRU00302"/>
    </source>
</evidence>
<evidence type="ECO:0000313" key="10">
    <source>
        <dbReference type="Proteomes" id="UP000694406"/>
    </source>
</evidence>
<evidence type="ECO:0000256" key="7">
    <source>
        <dbReference type="SAM" id="Phobius"/>
    </source>
</evidence>
<dbReference type="FunFam" id="2.10.70.10:FF:000014">
    <property type="entry name" value="Membrane cofactor protein"/>
    <property type="match status" value="1"/>
</dbReference>
<keyword evidence="2" id="KW-0732">Signal</keyword>
<evidence type="ECO:0000259" key="8">
    <source>
        <dbReference type="PROSITE" id="PS50923"/>
    </source>
</evidence>
<dbReference type="InterPro" id="IPR000436">
    <property type="entry name" value="Sushi_SCR_CCP_dom"/>
</dbReference>
<dbReference type="CDD" id="cd00033">
    <property type="entry name" value="CCP"/>
    <property type="match status" value="4"/>
</dbReference>
<evidence type="ECO:0000256" key="6">
    <source>
        <dbReference type="SAM" id="MobiDB-lite"/>
    </source>
</evidence>
<keyword evidence="7" id="KW-0812">Transmembrane</keyword>
<dbReference type="PROSITE" id="PS50923">
    <property type="entry name" value="SUSHI"/>
    <property type="match status" value="4"/>
</dbReference>